<reference evidence="1" key="1">
    <citation type="submission" date="2009-10" db="EMBL/GenBank/DDBJ databases">
        <title>The highest antimicrobial peptides diversity, skin antimicrobial peptides peptidomics of Amphibian, Rana andersonii.</title>
        <authorList>
            <person name="Yang X."/>
            <person name="Liang X."/>
            <person name="Zhang Y."/>
            <person name="Lee W.-H."/>
        </authorList>
    </citation>
    <scope>NUCLEOTIDE SEQUENCE</scope>
    <source>
        <tissue evidence="1">Skin</tissue>
    </source>
</reference>
<protein>
    <submittedName>
        <fullName evidence="1">Andersonin-Y peptide</fullName>
    </submittedName>
</protein>
<dbReference type="AlphaFoldDB" id="E3SZS2"/>
<proteinExistence type="evidence at transcript level"/>
<organism evidence="1">
    <name type="scientific">Odorrana andersonii</name>
    <name type="common">Golden crossband frog</name>
    <name type="synonym">Rana andersonii</name>
    <dbReference type="NCBI Taxonomy" id="369514"/>
    <lineage>
        <taxon>Eukaryota</taxon>
        <taxon>Metazoa</taxon>
        <taxon>Chordata</taxon>
        <taxon>Craniata</taxon>
        <taxon>Vertebrata</taxon>
        <taxon>Euteleostomi</taxon>
        <taxon>Amphibia</taxon>
        <taxon>Batrachia</taxon>
        <taxon>Anura</taxon>
        <taxon>Neobatrachia</taxon>
        <taxon>Ranoidea</taxon>
        <taxon>Ranidae</taxon>
        <taxon>Odorrana</taxon>
    </lineage>
</organism>
<name>E3SZS2_ODOAN</name>
<evidence type="ECO:0000313" key="1">
    <source>
        <dbReference type="EMBL" id="ADP06207.1"/>
    </source>
</evidence>
<dbReference type="EMBL" id="GU134142">
    <property type="protein sequence ID" value="ADP06207.1"/>
    <property type="molecule type" value="mRNA"/>
</dbReference>
<sequence>MFTMKKQFIRRGIIKDMDEVLYRVGHRGADEDDGVEITEEEVKRGFLTLKNMAKKLESKKCKLFCKP</sequence>
<accession>E3SZS2</accession>